<feature type="region of interest" description="Disordered" evidence="1">
    <location>
        <begin position="34"/>
        <end position="64"/>
    </location>
</feature>
<dbReference type="EMBL" id="JWSY01000055">
    <property type="protein sequence ID" value="KIC53927.1"/>
    <property type="molecule type" value="Genomic_DNA"/>
</dbReference>
<comment type="caution">
    <text evidence="2">The sequence shown here is derived from an EMBL/GenBank/DDBJ whole genome shotgun (WGS) entry which is preliminary data.</text>
</comment>
<dbReference type="AlphaFoldDB" id="A0A0B4CBU7"/>
<evidence type="ECO:0000256" key="1">
    <source>
        <dbReference type="SAM" id="MobiDB-lite"/>
    </source>
</evidence>
<dbReference type="RefSeq" id="WP_039248680.1">
    <property type="nucleotide sequence ID" value="NZ_JWSY01000055.1"/>
</dbReference>
<sequence length="99" mass="10487">MTNLFASTFATRRDAELVVERLVQTHGMERDAIQVAPEGEANTVGDRPSGGDVEGDSPSVEPRSDVPVAGRVKVVVSAETDDEEQAIRAAFAEFGAKDG</sequence>
<gene>
    <name evidence="2" type="ORF">RM53_16250</name>
</gene>
<evidence type="ECO:0000313" key="2">
    <source>
        <dbReference type="EMBL" id="KIC53927.1"/>
    </source>
</evidence>
<evidence type="ECO:0000313" key="3">
    <source>
        <dbReference type="Proteomes" id="UP000031166"/>
    </source>
</evidence>
<reference evidence="2 3" key="1">
    <citation type="submission" date="2014-12" db="EMBL/GenBank/DDBJ databases">
        <title>Genome sequencing of Brevundimonas nasdae TPW30.</title>
        <authorList>
            <person name="Tan P.W."/>
            <person name="Chan K.-G."/>
        </authorList>
    </citation>
    <scope>NUCLEOTIDE SEQUENCE [LARGE SCALE GENOMIC DNA]</scope>
    <source>
        <strain evidence="2 3">TPW30</strain>
    </source>
</reference>
<organism evidence="2 3">
    <name type="scientific">Brevundimonas nasdae</name>
    <dbReference type="NCBI Taxonomy" id="172043"/>
    <lineage>
        <taxon>Bacteria</taxon>
        <taxon>Pseudomonadati</taxon>
        <taxon>Pseudomonadota</taxon>
        <taxon>Alphaproteobacteria</taxon>
        <taxon>Caulobacterales</taxon>
        <taxon>Caulobacteraceae</taxon>
        <taxon>Brevundimonas</taxon>
    </lineage>
</organism>
<name>A0A0B4CBU7_9CAUL</name>
<protein>
    <submittedName>
        <fullName evidence="2">Uncharacterized protein</fullName>
    </submittedName>
</protein>
<dbReference type="Proteomes" id="UP000031166">
    <property type="component" value="Unassembled WGS sequence"/>
</dbReference>
<accession>A0A0B4CBU7</accession>
<proteinExistence type="predicted"/>